<evidence type="ECO:0000313" key="3">
    <source>
        <dbReference type="Proteomes" id="UP000001683"/>
    </source>
</evidence>
<evidence type="ECO:0000313" key="2">
    <source>
        <dbReference type="EMBL" id="ACB85284.1"/>
    </source>
</evidence>
<accession>B2A542</accession>
<dbReference type="InParanoid" id="B2A542"/>
<reference evidence="2 3" key="1">
    <citation type="submission" date="2008-04" db="EMBL/GenBank/DDBJ databases">
        <title>Complete sequence of chromosome of Natranaerobius thermophilus JW/NM-WN-LF.</title>
        <authorList>
            <consortium name="US DOE Joint Genome Institute"/>
            <person name="Copeland A."/>
            <person name="Lucas S."/>
            <person name="Lapidus A."/>
            <person name="Glavina del Rio T."/>
            <person name="Dalin E."/>
            <person name="Tice H."/>
            <person name="Bruce D."/>
            <person name="Goodwin L."/>
            <person name="Pitluck S."/>
            <person name="Chertkov O."/>
            <person name="Brettin T."/>
            <person name="Detter J.C."/>
            <person name="Han C."/>
            <person name="Kuske C.R."/>
            <person name="Schmutz J."/>
            <person name="Larimer F."/>
            <person name="Land M."/>
            <person name="Hauser L."/>
            <person name="Kyrpides N."/>
            <person name="Lykidis A."/>
            <person name="Mesbah N.M."/>
            <person name="Wiegel J."/>
        </authorList>
    </citation>
    <scope>NUCLEOTIDE SEQUENCE [LARGE SCALE GENOMIC DNA]</scope>
    <source>
        <strain evidence="3">ATCC BAA-1301 / DSM 18059 / JW/NM-WN-LF</strain>
    </source>
</reference>
<dbReference type="InterPro" id="IPR014211">
    <property type="entry name" value="Spore_III_AD"/>
</dbReference>
<dbReference type="EMBL" id="CP001034">
    <property type="protein sequence ID" value="ACB85284.1"/>
    <property type="molecule type" value="Genomic_DNA"/>
</dbReference>
<keyword evidence="3" id="KW-1185">Reference proteome</keyword>
<feature type="transmembrane region" description="Helical" evidence="1">
    <location>
        <begin position="103"/>
        <end position="124"/>
    </location>
</feature>
<dbReference type="FunCoup" id="B2A542">
    <property type="interactions" value="63"/>
</dbReference>
<dbReference type="Proteomes" id="UP000001683">
    <property type="component" value="Chromosome"/>
</dbReference>
<reference evidence="2 3" key="2">
    <citation type="journal article" date="2011" name="J. Bacteriol.">
        <title>Complete genome sequence of the anaerobic, halophilic alkalithermophile Natranaerobius thermophilus JW/NM-WN-LF.</title>
        <authorList>
            <person name="Zhao B."/>
            <person name="Mesbah N.M."/>
            <person name="Dalin E."/>
            <person name="Goodwin L."/>
            <person name="Nolan M."/>
            <person name="Pitluck S."/>
            <person name="Chertkov O."/>
            <person name="Brettin T.S."/>
            <person name="Han J."/>
            <person name="Larimer F.W."/>
            <person name="Land M.L."/>
            <person name="Hauser L."/>
            <person name="Kyrpides N."/>
            <person name="Wiegel J."/>
        </authorList>
    </citation>
    <scope>NUCLEOTIDE SEQUENCE [LARGE SCALE GENOMIC DNA]</scope>
    <source>
        <strain evidence="3">ATCC BAA-1301 / DSM 18059 / JW/NM-WN-LF</strain>
    </source>
</reference>
<gene>
    <name evidence="2" type="ordered locus">Nther_1710</name>
</gene>
<dbReference type="NCBIfam" id="TIGR02849">
    <property type="entry name" value="spore_III_AD"/>
    <property type="match status" value="1"/>
</dbReference>
<dbReference type="eggNOG" id="ENOG5032SJW">
    <property type="taxonomic scope" value="Bacteria"/>
</dbReference>
<protein>
    <submittedName>
        <fullName evidence="2">Stage III sporulation protein AD</fullName>
    </submittedName>
</protein>
<keyword evidence="1" id="KW-0812">Transmembrane</keyword>
<dbReference type="STRING" id="457570.Nther_1710"/>
<keyword evidence="1" id="KW-1133">Transmembrane helix</keyword>
<dbReference type="InterPro" id="IPR025664">
    <property type="entry name" value="Spore_III_AC/AD"/>
</dbReference>
<dbReference type="AlphaFoldDB" id="B2A542"/>
<organism evidence="2 3">
    <name type="scientific">Natranaerobius thermophilus (strain ATCC BAA-1301 / DSM 18059 / JW/NM-WN-LF)</name>
    <dbReference type="NCBI Taxonomy" id="457570"/>
    <lineage>
        <taxon>Bacteria</taxon>
        <taxon>Bacillati</taxon>
        <taxon>Bacillota</taxon>
        <taxon>Clostridia</taxon>
        <taxon>Natranaerobiales</taxon>
        <taxon>Natranaerobiaceae</taxon>
        <taxon>Natranaerobius</taxon>
    </lineage>
</organism>
<name>B2A542_NATTJ</name>
<dbReference type="Pfam" id="PF06686">
    <property type="entry name" value="SpoIIIAC"/>
    <property type="match status" value="2"/>
</dbReference>
<evidence type="ECO:0000256" key="1">
    <source>
        <dbReference type="SAM" id="Phobius"/>
    </source>
</evidence>
<dbReference type="HOGENOM" id="CLU_159353_1_1_9"/>
<sequence>MQIVGFGFIATVLIVILRQQRKELAILLSMGAGIMIFLKVIEPLHSILTVLEELTVQANLDLAYMDTLLKIVGIAYITEFGAQVCNDAGEGTIAKKIELAGKIAIMLLAVPLVLMILETVLTLLPS</sequence>
<keyword evidence="1" id="KW-0472">Membrane</keyword>
<dbReference type="KEGG" id="nth:Nther_1710"/>
<feature type="transmembrane region" description="Helical" evidence="1">
    <location>
        <begin position="24"/>
        <end position="41"/>
    </location>
</feature>
<proteinExistence type="predicted"/>